<dbReference type="Gene3D" id="1.25.40.390">
    <property type="match status" value="1"/>
</dbReference>
<dbReference type="InterPro" id="IPR011990">
    <property type="entry name" value="TPR-like_helical_dom_sf"/>
</dbReference>
<dbReference type="Proteomes" id="UP000190541">
    <property type="component" value="Unassembled WGS sequence"/>
</dbReference>
<dbReference type="EMBL" id="FUYS01000001">
    <property type="protein sequence ID" value="SKB28429.1"/>
    <property type="molecule type" value="Genomic_DNA"/>
</dbReference>
<dbReference type="Pfam" id="PF12771">
    <property type="entry name" value="SusD-like_2"/>
    <property type="match status" value="1"/>
</dbReference>
<gene>
    <name evidence="1" type="ORF">SAMN05660226_00377</name>
</gene>
<name>A0A1T5A0Y2_9SPHI</name>
<keyword evidence="2" id="KW-1185">Reference proteome</keyword>
<evidence type="ECO:0000313" key="1">
    <source>
        <dbReference type="EMBL" id="SKB28429.1"/>
    </source>
</evidence>
<dbReference type="AlphaFoldDB" id="A0A1T5A0Y2"/>
<dbReference type="PROSITE" id="PS51257">
    <property type="entry name" value="PROKAR_LIPOPROTEIN"/>
    <property type="match status" value="1"/>
</dbReference>
<proteinExistence type="predicted"/>
<dbReference type="InterPro" id="IPR041662">
    <property type="entry name" value="SusD-like_2"/>
</dbReference>
<evidence type="ECO:0000313" key="2">
    <source>
        <dbReference type="Proteomes" id="UP000190541"/>
    </source>
</evidence>
<dbReference type="RefSeq" id="WP_079715084.1">
    <property type="nucleotide sequence ID" value="NZ_FUYS01000001.1"/>
</dbReference>
<dbReference type="STRING" id="623280.SAMN05660226_00377"/>
<sequence length="492" mass="56463">MKIRNLGILGLFTGMLTLLVSCEKQFNDLNLDPNRPKEATPGVLLGQLQYRIVNAKMSDAKNFTHEIMQVHAPRASTSLNSVMRWFIAPRDGIWTNYYQCLLDVDDLYTIADQLGEDNYKAIALILKAYMFTILTDLYGDIPCSEATKGEDGNFLPAFDTQKAVYERVLAWFDEANALIHTDEALLYGGDMIYYGHNSAANMVKWKKLCNALKLRSLLRIRERDGEIDVTGQINEMLANPAQYPLFESNEDEAIFRYTGVFPYYNPFYNARTLDWRDGSYFTTFFLAKLNETSDPRRTIWARTVTDNGQQVYRGIESGYPVGVEYDVDANSNYTDILKTLPQLGIIMSYAEVEFIKAELALREFSSGGTPKEHYDKAISASMEQWDVAMPADFLGRPGIVYDSDQSFERQLEQIMLQKYYASFFVDYQSWFEKRRTGYPVLQKGSGIPADRVFPRRTPYPLYLQSLNAENLARAVEQMGGDDCYIRVWWDTE</sequence>
<dbReference type="SUPFAM" id="SSF48452">
    <property type="entry name" value="TPR-like"/>
    <property type="match status" value="1"/>
</dbReference>
<protein>
    <submittedName>
        <fullName evidence="1">Starch-binding associating with outer membrane</fullName>
    </submittedName>
</protein>
<organism evidence="1 2">
    <name type="scientific">Parapedobacter luteus</name>
    <dbReference type="NCBI Taxonomy" id="623280"/>
    <lineage>
        <taxon>Bacteria</taxon>
        <taxon>Pseudomonadati</taxon>
        <taxon>Bacteroidota</taxon>
        <taxon>Sphingobacteriia</taxon>
        <taxon>Sphingobacteriales</taxon>
        <taxon>Sphingobacteriaceae</taxon>
        <taxon>Parapedobacter</taxon>
    </lineage>
</organism>
<accession>A0A1T5A0Y2</accession>
<reference evidence="1 2" key="1">
    <citation type="submission" date="2017-02" db="EMBL/GenBank/DDBJ databases">
        <authorList>
            <person name="Peterson S.W."/>
        </authorList>
    </citation>
    <scope>NUCLEOTIDE SEQUENCE [LARGE SCALE GENOMIC DNA]</scope>
    <source>
        <strain evidence="1 2">DSM 22899</strain>
    </source>
</reference>